<keyword evidence="5" id="KW-1185">Reference proteome</keyword>
<proteinExistence type="predicted"/>
<dbReference type="RefSeq" id="XP_064707411.1">
    <property type="nucleotide sequence ID" value="XM_064845153.1"/>
</dbReference>
<dbReference type="GeneID" id="89969749"/>
<keyword evidence="1" id="KW-0479">Metal-binding</keyword>
<accession>A0AAV9NCU6</accession>
<evidence type="ECO:0000256" key="2">
    <source>
        <dbReference type="SAM" id="MobiDB-lite"/>
    </source>
</evidence>
<gene>
    <name evidence="4" type="ORF">LTR84_001529</name>
</gene>
<evidence type="ECO:0000256" key="1">
    <source>
        <dbReference type="PROSITE-ProRule" id="PRU00042"/>
    </source>
</evidence>
<protein>
    <recommendedName>
        <fullName evidence="3">C2H2-type domain-containing protein</fullName>
    </recommendedName>
</protein>
<keyword evidence="1" id="KW-0863">Zinc-finger</keyword>
<feature type="domain" description="C2H2-type" evidence="3">
    <location>
        <begin position="123"/>
        <end position="151"/>
    </location>
</feature>
<feature type="compositionally biased region" description="Low complexity" evidence="2">
    <location>
        <begin position="13"/>
        <end position="27"/>
    </location>
</feature>
<evidence type="ECO:0000259" key="3">
    <source>
        <dbReference type="PROSITE" id="PS50157"/>
    </source>
</evidence>
<evidence type="ECO:0000313" key="4">
    <source>
        <dbReference type="EMBL" id="KAK5054638.1"/>
    </source>
</evidence>
<dbReference type="EMBL" id="JAVRRD010000010">
    <property type="protein sequence ID" value="KAK5054638.1"/>
    <property type="molecule type" value="Genomic_DNA"/>
</dbReference>
<dbReference type="AlphaFoldDB" id="A0AAV9NCU6"/>
<sequence length="221" mass="24015">MYLKMALRWAPYTPRSTGASSSSSANPPTVPPAIDPALTTPAVNSMAIITTVAAAPATTTTTTNNPATNPGNNPTPYTTMTPTTARATTNAPTFNANSVRANSIIPLDLEEEVIITADDEWGFRCDMCGYVRRQPGEFNRHIRDGSGGARPGFRLVAAAPWHSSGFWYGRDDNGREYAGWIALYRPPYATVDPCQENLRRFARLRRAARRAAVRGGRGGRR</sequence>
<organism evidence="4 5">
    <name type="scientific">Exophiala bonariae</name>
    <dbReference type="NCBI Taxonomy" id="1690606"/>
    <lineage>
        <taxon>Eukaryota</taxon>
        <taxon>Fungi</taxon>
        <taxon>Dikarya</taxon>
        <taxon>Ascomycota</taxon>
        <taxon>Pezizomycotina</taxon>
        <taxon>Eurotiomycetes</taxon>
        <taxon>Chaetothyriomycetidae</taxon>
        <taxon>Chaetothyriales</taxon>
        <taxon>Herpotrichiellaceae</taxon>
        <taxon>Exophiala</taxon>
    </lineage>
</organism>
<dbReference type="PROSITE" id="PS50157">
    <property type="entry name" value="ZINC_FINGER_C2H2_2"/>
    <property type="match status" value="1"/>
</dbReference>
<evidence type="ECO:0000313" key="5">
    <source>
        <dbReference type="Proteomes" id="UP001358417"/>
    </source>
</evidence>
<feature type="region of interest" description="Disordered" evidence="2">
    <location>
        <begin position="13"/>
        <end position="35"/>
    </location>
</feature>
<dbReference type="GO" id="GO:0008270">
    <property type="term" value="F:zinc ion binding"/>
    <property type="evidence" value="ECO:0007669"/>
    <property type="project" value="UniProtKB-KW"/>
</dbReference>
<dbReference type="Proteomes" id="UP001358417">
    <property type="component" value="Unassembled WGS sequence"/>
</dbReference>
<keyword evidence="1" id="KW-0862">Zinc</keyword>
<name>A0AAV9NCU6_9EURO</name>
<reference evidence="4 5" key="1">
    <citation type="submission" date="2023-08" db="EMBL/GenBank/DDBJ databases">
        <title>Black Yeasts Isolated from many extreme environments.</title>
        <authorList>
            <person name="Coleine C."/>
            <person name="Stajich J.E."/>
            <person name="Selbmann L."/>
        </authorList>
    </citation>
    <scope>NUCLEOTIDE SEQUENCE [LARGE SCALE GENOMIC DNA]</scope>
    <source>
        <strain evidence="4 5">CCFEE 5792</strain>
    </source>
</reference>
<dbReference type="InterPro" id="IPR013087">
    <property type="entry name" value="Znf_C2H2_type"/>
</dbReference>
<comment type="caution">
    <text evidence="4">The sequence shown here is derived from an EMBL/GenBank/DDBJ whole genome shotgun (WGS) entry which is preliminary data.</text>
</comment>